<accession>A0A835IS46</accession>
<keyword evidence="2" id="KW-1185">Reference proteome</keyword>
<dbReference type="EMBL" id="JADFTS010000002">
    <property type="protein sequence ID" value="KAF9621272.1"/>
    <property type="molecule type" value="Genomic_DNA"/>
</dbReference>
<evidence type="ECO:0000313" key="2">
    <source>
        <dbReference type="Proteomes" id="UP000631114"/>
    </source>
</evidence>
<name>A0A835IS46_9MAGN</name>
<organism evidence="1 2">
    <name type="scientific">Coptis chinensis</name>
    <dbReference type="NCBI Taxonomy" id="261450"/>
    <lineage>
        <taxon>Eukaryota</taxon>
        <taxon>Viridiplantae</taxon>
        <taxon>Streptophyta</taxon>
        <taxon>Embryophyta</taxon>
        <taxon>Tracheophyta</taxon>
        <taxon>Spermatophyta</taxon>
        <taxon>Magnoliopsida</taxon>
        <taxon>Ranunculales</taxon>
        <taxon>Ranunculaceae</taxon>
        <taxon>Coptidoideae</taxon>
        <taxon>Coptis</taxon>
    </lineage>
</organism>
<dbReference type="OrthoDB" id="692435at2759"/>
<evidence type="ECO:0000313" key="1">
    <source>
        <dbReference type="EMBL" id="KAF9621272.1"/>
    </source>
</evidence>
<gene>
    <name evidence="1" type="ORF">IFM89_018489</name>
</gene>
<sequence>MSITNSCLPGVAVLWAQVSESFAKRKISGKPLPYDIIADILIRLPTEFLYSCGHPLVTNPYYIDMHLHRATLIIAFQCFDGSSDKSKVTINFTDGNAKKIVTKSIKAVKDLRPFCHMGYCSPILYGSCNGILLIKTRQADSFLFMWNPITQDQVIVAAPYLRICAVFFHPVAREYTILTYYNNKTCFKFALHSLATKSSRKITSFSHPPLCSETPIILHGALH</sequence>
<reference evidence="1 2" key="1">
    <citation type="submission" date="2020-10" db="EMBL/GenBank/DDBJ databases">
        <title>The Coptis chinensis genome and diversification of protoberbering-type alkaloids.</title>
        <authorList>
            <person name="Wang B."/>
            <person name="Shu S."/>
            <person name="Song C."/>
            <person name="Liu Y."/>
        </authorList>
    </citation>
    <scope>NUCLEOTIDE SEQUENCE [LARGE SCALE GENOMIC DNA]</scope>
    <source>
        <strain evidence="1">HL-2020</strain>
        <tissue evidence="1">Leaf</tissue>
    </source>
</reference>
<comment type="caution">
    <text evidence="1">The sequence shown here is derived from an EMBL/GenBank/DDBJ whole genome shotgun (WGS) entry which is preliminary data.</text>
</comment>
<proteinExistence type="predicted"/>
<evidence type="ECO:0008006" key="3">
    <source>
        <dbReference type="Google" id="ProtNLM"/>
    </source>
</evidence>
<protein>
    <recommendedName>
        <fullName evidence="3">F-box protein</fullName>
    </recommendedName>
</protein>
<dbReference type="Proteomes" id="UP000631114">
    <property type="component" value="Unassembled WGS sequence"/>
</dbReference>
<dbReference type="AlphaFoldDB" id="A0A835IS46"/>